<dbReference type="Gene3D" id="1.10.510.10">
    <property type="entry name" value="Transferase(Phosphotransferase) domain 1"/>
    <property type="match status" value="1"/>
</dbReference>
<dbReference type="Pfam" id="PF00069">
    <property type="entry name" value="Pkinase"/>
    <property type="match status" value="1"/>
</dbReference>
<organism evidence="5 6">
    <name type="scientific">Aspergillus parasiticus (strain ATCC 56775 / NRRL 5862 / SRRC 143 / SU-1)</name>
    <dbReference type="NCBI Taxonomy" id="1403190"/>
    <lineage>
        <taxon>Eukaryota</taxon>
        <taxon>Fungi</taxon>
        <taxon>Dikarya</taxon>
        <taxon>Ascomycota</taxon>
        <taxon>Pezizomycotina</taxon>
        <taxon>Eurotiomycetes</taxon>
        <taxon>Eurotiomycetidae</taxon>
        <taxon>Eurotiales</taxon>
        <taxon>Aspergillaceae</taxon>
        <taxon>Aspergillus</taxon>
        <taxon>Aspergillus subgen. Circumdati</taxon>
    </lineage>
</organism>
<dbReference type="InterPro" id="IPR021514">
    <property type="entry name" value="DUF3176"/>
</dbReference>
<dbReference type="PROSITE" id="PS00107">
    <property type="entry name" value="PROTEIN_KINASE_ATP"/>
    <property type="match status" value="1"/>
</dbReference>
<dbReference type="GO" id="GO:0005524">
    <property type="term" value="F:ATP binding"/>
    <property type="evidence" value="ECO:0007669"/>
    <property type="project" value="UniProtKB-UniRule"/>
</dbReference>
<keyword evidence="3" id="KW-0812">Transmembrane</keyword>
<dbReference type="Proteomes" id="UP000033540">
    <property type="component" value="Unassembled WGS sequence"/>
</dbReference>
<protein>
    <recommendedName>
        <fullName evidence="4">Protein kinase domain-containing protein</fullName>
    </recommendedName>
</protein>
<dbReference type="EMBL" id="JZEE01000191">
    <property type="protein sequence ID" value="KJK67513.1"/>
    <property type="molecule type" value="Genomic_DNA"/>
</dbReference>
<name>A0A0F0INR9_ASPPU</name>
<evidence type="ECO:0000256" key="2">
    <source>
        <dbReference type="SAM" id="MobiDB-lite"/>
    </source>
</evidence>
<dbReference type="SMART" id="SM00220">
    <property type="entry name" value="S_TKc"/>
    <property type="match status" value="1"/>
</dbReference>
<evidence type="ECO:0000259" key="4">
    <source>
        <dbReference type="PROSITE" id="PS50011"/>
    </source>
</evidence>
<dbReference type="PANTHER" id="PTHR35394">
    <property type="entry name" value="DUF3176 DOMAIN-CONTAINING PROTEIN"/>
    <property type="match status" value="1"/>
</dbReference>
<dbReference type="InterPro" id="IPR017441">
    <property type="entry name" value="Protein_kinase_ATP_BS"/>
</dbReference>
<dbReference type="InterPro" id="IPR011009">
    <property type="entry name" value="Kinase-like_dom_sf"/>
</dbReference>
<feature type="transmembrane region" description="Helical" evidence="3">
    <location>
        <begin position="1041"/>
        <end position="1064"/>
    </location>
</feature>
<gene>
    <name evidence="5" type="ORF">P875_00117094</name>
</gene>
<keyword evidence="1" id="KW-0067">ATP-binding</keyword>
<comment type="caution">
    <text evidence="5">The sequence shown here is derived from an EMBL/GenBank/DDBJ whole genome shotgun (WGS) entry which is preliminary data.</text>
</comment>
<keyword evidence="1" id="KW-0547">Nucleotide-binding</keyword>
<evidence type="ECO:0000313" key="5">
    <source>
        <dbReference type="EMBL" id="KJK67513.1"/>
    </source>
</evidence>
<accession>A0A0F0INR9</accession>
<keyword evidence="3" id="KW-0472">Membrane</keyword>
<dbReference type="InterPro" id="IPR000719">
    <property type="entry name" value="Prot_kinase_dom"/>
</dbReference>
<feature type="binding site" evidence="1">
    <location>
        <position position="79"/>
    </location>
    <ligand>
        <name>ATP</name>
        <dbReference type="ChEBI" id="CHEBI:30616"/>
    </ligand>
</feature>
<proteinExistence type="predicted"/>
<evidence type="ECO:0000256" key="3">
    <source>
        <dbReference type="SAM" id="Phobius"/>
    </source>
</evidence>
<feature type="transmembrane region" description="Helical" evidence="3">
    <location>
        <begin position="601"/>
        <end position="620"/>
    </location>
</feature>
<dbReference type="OrthoDB" id="5376804at2759"/>
<dbReference type="SUPFAM" id="SSF56112">
    <property type="entry name" value="Protein kinase-like (PK-like)"/>
    <property type="match status" value="1"/>
</dbReference>
<dbReference type="PROSITE" id="PS50011">
    <property type="entry name" value="PROTEIN_KINASE_DOM"/>
    <property type="match status" value="1"/>
</dbReference>
<evidence type="ECO:0000256" key="1">
    <source>
        <dbReference type="PROSITE-ProRule" id="PRU10141"/>
    </source>
</evidence>
<sequence>MTSRRSSTFGGGSGSPIFEYTPVEGVERLEKYQPGGYHPISIGDVFQERYRVVHKLGYGTYSTTWLCRDEKSDMYVAVKVGTGDSNHQKATFLDLLNNTPPSLSKHPGRRIIPLIQDRFVLQGPNGTHPCHVTAPARCSVSGSKDGSYKRLFQADTALSLVAQLVLAVEYTHAAGVVHGDLHLGNALLRLPADFDRLSIEELYQRYGTPTTEPVVRLDNRPLQANVPPTAILPMWLGKPCEEFSASEVQLLLTDFGEAYSPSTENRRESRTPLAFAPPEARFEPERNLSFSSDIWTLACAIWLILGQRPLFEDILATQDDITAEQVDVLGKLPLEWWEKWNEKHESWDNRFEAHIQRPRRKVGITEFDLVEKIAVIDMLQSMLSFKPEARPTAQDVLQFSWMVNWALPEYEKMCLVILCPHGSGSRDCCDFSLDWWEALNSTLISFNSPSSTTTANVTTKADDASSFKKITVGVGAGVPSALLEITMPGVGFMWGRRHARSKGGSEISQEIETQTSTDPHTGNMAPPSSVPASDKVQHGLTKPTKAEKGKMGHDCKKSWKWEAAAASLSVIGLGLLIGFLFKINGTPYADWQHTASPNTVLSIIVTISKAALLVPVSGCLSQLKWNRYRNPVPLYDMQAIDQASRGPWGALELLWIGIPQLRMDALTLAAAFMTVLAVAIDPFAQQILAFPSHTVQGFNETASIQAAHKYVYQQKLYNNEFSGSLAPSMLSSIISGLAQTNSPLAPQCNSGNCRFPRFTTLGICSHCEDITNKVNQTCHKSEFIQSLGEPTIQPQEGPHTSCRYKLSNGLEVSTDASGSENNRTSNQTLDQVPNLVTLNHWGTYPQNSTSMTGIEKPIFSFVAVNQSIQIWYMPENITLSPPKPSFTDCVFYYCEREYSPTHYLANDRASHSVDVSDTQPLLPSDDSTLDGSDYVYILQPPNGKAALSGASTYKVDAYTFLSIPNVMTKLFNTTTGSGAYWDDFDNESTGLNLEPILREADLRQMLQSVSTSMTDTLRANPETINVPGQAFRVETFIHVRWLWIILLVCAVLGSLALLLGTATVSKRQHAKLWKASIIPLMTSRLDLLHDNEIAGLENVEDIHPPRPDRSICGSGEALLSELEANSYGVDGKLAIKGVLDGMGKSQQWITGMDPAYLLDKYGREDEMTMEDIEGNGSVLKPVQTKWAAGFIHGDPFEEHKVVLDDYLLPRIRDRVTIGPKVSALRDFFLNRLEETVKDAAQCGDRVLLLIFSHGDYDTDGGLLVGVSPFDNEEDIKDAHPSVKLTIYMTSCYSGHWVETVEFQGRDLKPVVLAAANRNEESFGFVWSHTQRHAGGLLSAATITELCKEPIGLPQDASEDTSREYLTLTMEITAEMNRLCLPANITAFYGSSPVFSDRESQERFWRRTGYNLHDYRTNFGRLQTLPPSDPHPKRDRRRFIADSIDGTHPDILAWEKRHPGVVDEDYPEATGGYGATSQAPEHKALWGRWRLYIKGQLNNEQKVALRRELLACLQMNTMANQYAKILGLYKLSKIESWTVASTAQYYDRDTFGEYSDTIAHSRILHIELPNKLMVKYHRKPSQYLAASMLLAGYNKWDVQEAIAKLWRLRKSGKIMDQVC</sequence>
<keyword evidence="3" id="KW-1133">Transmembrane helix</keyword>
<reference evidence="5 6" key="1">
    <citation type="submission" date="2015-02" db="EMBL/GenBank/DDBJ databases">
        <title>Draft genome sequence of Aspergillus parasiticus SU-1.</title>
        <authorList>
            <person name="Yu J."/>
            <person name="Fedorova N."/>
            <person name="Yin Y."/>
            <person name="Losada L."/>
            <person name="Zafar N."/>
            <person name="Taujale R."/>
            <person name="Ehrlich K.C."/>
            <person name="Bhatnagar D."/>
            <person name="Cleveland T.E."/>
            <person name="Bennett J.W."/>
            <person name="Nierman W.C."/>
        </authorList>
    </citation>
    <scope>NUCLEOTIDE SEQUENCE [LARGE SCALE GENOMIC DNA]</scope>
    <source>
        <strain evidence="6">ATCC 56775 / NRRL 5862 / SRRC 143 / SU-1</strain>
    </source>
</reference>
<feature type="domain" description="Protein kinase" evidence="4">
    <location>
        <begin position="50"/>
        <end position="402"/>
    </location>
</feature>
<dbReference type="GO" id="GO:0004672">
    <property type="term" value="F:protein kinase activity"/>
    <property type="evidence" value="ECO:0007669"/>
    <property type="project" value="InterPro"/>
</dbReference>
<evidence type="ECO:0000313" key="6">
    <source>
        <dbReference type="Proteomes" id="UP000033540"/>
    </source>
</evidence>
<feature type="transmembrane region" description="Helical" evidence="3">
    <location>
        <begin position="561"/>
        <end position="581"/>
    </location>
</feature>
<feature type="compositionally biased region" description="Polar residues" evidence="2">
    <location>
        <begin position="506"/>
        <end position="520"/>
    </location>
</feature>
<dbReference type="Gene3D" id="3.30.200.20">
    <property type="entry name" value="Phosphorylase Kinase, domain 1"/>
    <property type="match status" value="1"/>
</dbReference>
<dbReference type="PANTHER" id="PTHR35394:SF5">
    <property type="entry name" value="DUF3176 DOMAIN-CONTAINING PROTEIN"/>
    <property type="match status" value="1"/>
</dbReference>
<dbReference type="STRING" id="1403190.A0A0F0INR9"/>
<dbReference type="Pfam" id="PF11374">
    <property type="entry name" value="DUF3176"/>
    <property type="match status" value="1"/>
</dbReference>
<feature type="region of interest" description="Disordered" evidence="2">
    <location>
        <begin position="501"/>
        <end position="551"/>
    </location>
</feature>